<comment type="cofactor">
    <cofactor evidence="1">
        <name>pantetheine 4'-phosphate</name>
        <dbReference type="ChEBI" id="CHEBI:47942"/>
    </cofactor>
</comment>
<dbReference type="PANTHER" id="PTHR45527">
    <property type="entry name" value="NONRIBOSOMAL PEPTIDE SYNTHETASE"/>
    <property type="match status" value="1"/>
</dbReference>
<dbReference type="Gene3D" id="3.30.300.30">
    <property type="match status" value="1"/>
</dbReference>
<dbReference type="CDD" id="cd05930">
    <property type="entry name" value="A_NRPS"/>
    <property type="match status" value="1"/>
</dbReference>
<dbReference type="InterPro" id="IPR020845">
    <property type="entry name" value="AMP-binding_CS"/>
</dbReference>
<dbReference type="Gene3D" id="3.30.559.30">
    <property type="entry name" value="Nonribosomal peptide synthetase, condensation domain"/>
    <property type="match status" value="2"/>
</dbReference>
<dbReference type="Gene3D" id="2.30.38.10">
    <property type="entry name" value="Luciferase, Domain 3"/>
    <property type="match status" value="1"/>
</dbReference>
<evidence type="ECO:0000313" key="7">
    <source>
        <dbReference type="Proteomes" id="UP000583454"/>
    </source>
</evidence>
<evidence type="ECO:0000256" key="1">
    <source>
        <dbReference type="ARBA" id="ARBA00001957"/>
    </source>
</evidence>
<evidence type="ECO:0000256" key="2">
    <source>
        <dbReference type="ARBA" id="ARBA00022450"/>
    </source>
</evidence>
<dbReference type="FunFam" id="1.10.1200.10:FF:000016">
    <property type="entry name" value="Non-ribosomal peptide synthase"/>
    <property type="match status" value="1"/>
</dbReference>
<dbReference type="RefSeq" id="WP_183566667.1">
    <property type="nucleotide sequence ID" value="NZ_JACHOP010000004.1"/>
</dbReference>
<dbReference type="GO" id="GO:0043041">
    <property type="term" value="P:amino acid activation for nonribosomal peptide biosynthetic process"/>
    <property type="evidence" value="ECO:0007669"/>
    <property type="project" value="TreeGrafter"/>
</dbReference>
<accession>A0A840ZFQ5</accession>
<dbReference type="PROSITE" id="PS50075">
    <property type="entry name" value="CARRIER"/>
    <property type="match status" value="1"/>
</dbReference>
<dbReference type="InterPro" id="IPR025110">
    <property type="entry name" value="AMP-bd_C"/>
</dbReference>
<evidence type="ECO:0000256" key="4">
    <source>
        <dbReference type="SAM" id="MobiDB-lite"/>
    </source>
</evidence>
<comment type="caution">
    <text evidence="6">The sequence shown here is derived from an EMBL/GenBank/DDBJ whole genome shotgun (WGS) entry which is preliminary data.</text>
</comment>
<protein>
    <submittedName>
        <fullName evidence="6">Amino acid adenylation domain-containing protein</fullName>
    </submittedName>
</protein>
<keyword evidence="3" id="KW-0597">Phosphoprotein</keyword>
<dbReference type="GO" id="GO:0031177">
    <property type="term" value="F:phosphopantetheine binding"/>
    <property type="evidence" value="ECO:0007669"/>
    <property type="project" value="InterPro"/>
</dbReference>
<dbReference type="Pfam" id="PF13193">
    <property type="entry name" value="AMP-binding_C"/>
    <property type="match status" value="1"/>
</dbReference>
<dbReference type="PROSITE" id="PS00012">
    <property type="entry name" value="PHOSPHOPANTETHEINE"/>
    <property type="match status" value="1"/>
</dbReference>
<feature type="domain" description="Carrier" evidence="5">
    <location>
        <begin position="1011"/>
        <end position="1086"/>
    </location>
</feature>
<dbReference type="InterPro" id="IPR009081">
    <property type="entry name" value="PP-bd_ACP"/>
</dbReference>
<reference evidence="6 7" key="1">
    <citation type="submission" date="2020-08" db="EMBL/GenBank/DDBJ databases">
        <title>Genomic Encyclopedia of Type Strains, Phase IV (KMG-IV): sequencing the most valuable type-strain genomes for metagenomic binning, comparative biology and taxonomic classification.</title>
        <authorList>
            <person name="Goeker M."/>
        </authorList>
    </citation>
    <scope>NUCLEOTIDE SEQUENCE [LARGE SCALE GENOMIC DNA]</scope>
    <source>
        <strain evidence="6 7">DSM 2163</strain>
    </source>
</reference>
<organism evidence="6 7">
    <name type="scientific">Methylorubrum rhodinum</name>
    <dbReference type="NCBI Taxonomy" id="29428"/>
    <lineage>
        <taxon>Bacteria</taxon>
        <taxon>Pseudomonadati</taxon>
        <taxon>Pseudomonadota</taxon>
        <taxon>Alphaproteobacteria</taxon>
        <taxon>Hyphomicrobiales</taxon>
        <taxon>Methylobacteriaceae</taxon>
        <taxon>Methylorubrum</taxon>
    </lineage>
</organism>
<dbReference type="Gene3D" id="3.40.50.980">
    <property type="match status" value="2"/>
</dbReference>
<dbReference type="Pfam" id="PF00501">
    <property type="entry name" value="AMP-binding"/>
    <property type="match status" value="1"/>
</dbReference>
<evidence type="ECO:0000313" key="6">
    <source>
        <dbReference type="EMBL" id="MBB5756589.1"/>
    </source>
</evidence>
<proteinExistence type="predicted"/>
<dbReference type="InterPro" id="IPR036736">
    <property type="entry name" value="ACP-like_sf"/>
</dbReference>
<dbReference type="InterPro" id="IPR006162">
    <property type="entry name" value="Ppantetheine_attach_site"/>
</dbReference>
<dbReference type="Pfam" id="PF00668">
    <property type="entry name" value="Condensation"/>
    <property type="match status" value="2"/>
</dbReference>
<gene>
    <name evidence="6" type="ORF">HNR00_001289</name>
</gene>
<dbReference type="InterPro" id="IPR023213">
    <property type="entry name" value="CAT-like_dom_sf"/>
</dbReference>
<dbReference type="GO" id="GO:0005737">
    <property type="term" value="C:cytoplasm"/>
    <property type="evidence" value="ECO:0007669"/>
    <property type="project" value="TreeGrafter"/>
</dbReference>
<dbReference type="InterPro" id="IPR020806">
    <property type="entry name" value="PKS_PP-bd"/>
</dbReference>
<dbReference type="SUPFAM" id="SSF56801">
    <property type="entry name" value="Acetyl-CoA synthetase-like"/>
    <property type="match status" value="1"/>
</dbReference>
<dbReference type="Gene3D" id="1.10.1200.10">
    <property type="entry name" value="ACP-like"/>
    <property type="match status" value="1"/>
</dbReference>
<dbReference type="InterPro" id="IPR045851">
    <property type="entry name" value="AMP-bd_C_sf"/>
</dbReference>
<dbReference type="Pfam" id="PF00550">
    <property type="entry name" value="PP-binding"/>
    <property type="match status" value="1"/>
</dbReference>
<dbReference type="PROSITE" id="PS00455">
    <property type="entry name" value="AMP_BINDING"/>
    <property type="match status" value="1"/>
</dbReference>
<dbReference type="FunFam" id="3.40.50.980:FF:000001">
    <property type="entry name" value="Non-ribosomal peptide synthetase"/>
    <property type="match status" value="1"/>
</dbReference>
<dbReference type="GO" id="GO:0044550">
    <property type="term" value="P:secondary metabolite biosynthetic process"/>
    <property type="evidence" value="ECO:0007669"/>
    <property type="project" value="TreeGrafter"/>
</dbReference>
<keyword evidence="7" id="KW-1185">Reference proteome</keyword>
<dbReference type="InterPro" id="IPR010071">
    <property type="entry name" value="AA_adenyl_dom"/>
</dbReference>
<dbReference type="SUPFAM" id="SSF47336">
    <property type="entry name" value="ACP-like"/>
    <property type="match status" value="1"/>
</dbReference>
<dbReference type="EMBL" id="JACHOP010000004">
    <property type="protein sequence ID" value="MBB5756589.1"/>
    <property type="molecule type" value="Genomic_DNA"/>
</dbReference>
<dbReference type="PANTHER" id="PTHR45527:SF1">
    <property type="entry name" value="FATTY ACID SYNTHASE"/>
    <property type="match status" value="1"/>
</dbReference>
<evidence type="ECO:0000259" key="5">
    <source>
        <dbReference type="PROSITE" id="PS50075"/>
    </source>
</evidence>
<dbReference type="NCBIfam" id="TIGR01733">
    <property type="entry name" value="AA-adenyl-dom"/>
    <property type="match status" value="1"/>
</dbReference>
<evidence type="ECO:0000256" key="3">
    <source>
        <dbReference type="ARBA" id="ARBA00022553"/>
    </source>
</evidence>
<dbReference type="GO" id="GO:0003824">
    <property type="term" value="F:catalytic activity"/>
    <property type="evidence" value="ECO:0007669"/>
    <property type="project" value="InterPro"/>
</dbReference>
<dbReference type="SUPFAM" id="SSF52777">
    <property type="entry name" value="CoA-dependent acyltransferases"/>
    <property type="match status" value="4"/>
</dbReference>
<dbReference type="GO" id="GO:0072330">
    <property type="term" value="P:monocarboxylic acid biosynthetic process"/>
    <property type="evidence" value="ECO:0007669"/>
    <property type="project" value="UniProtKB-ARBA"/>
</dbReference>
<keyword evidence="2" id="KW-0596">Phosphopantetheine</keyword>
<dbReference type="InterPro" id="IPR001242">
    <property type="entry name" value="Condensation_dom"/>
</dbReference>
<dbReference type="InterPro" id="IPR000873">
    <property type="entry name" value="AMP-dep_synth/lig_dom"/>
</dbReference>
<sequence>MSALTDRLRTLAARLAAAKPEERPSLLARYEAAGIGFDDLPVPATDPGKPAPASDAQIRLYFLWRLDPSSAAYAVGGAVRLTGPLDRAALKGALDGLVARHDALRTRFIEAEDGSVLQIAEPAAPIPLDEHDLSGDASEAALRERIRATVETPFDLAAGPLLRTALVRLGPDRHALILALHHAVCDAWSLGVLTREIGADYAAHCYGRDAAIPAPPLRFADWAAWQAIRQEIDRDADALARARSRLADAEHGLAFPERLPAAQREGGRARRIPLAFPARLQDAIRRLAAEGGVTPAAVMLAAFAVFLGRSTGRDDLCLGMPAANRQGAATHGVVGPFVNTLALRLRPAADRPFADLVESAAATLREGLAEQALPFDRIAEGLGDAGQNPFDAMFGYERAPTPPRFPGLVAEAVPAPPETAKFDLVLGVEEAEGGALSGVMILAEARFLPGTGERWAARFVGLLDALLARPLAPCGAAPLLTDEERARLAAQHRMPPVPPFVPVATRVAAFAANDGDRIALIHGEQRLTYAALNARANALAHALLRRGIRTKDRVALRLSRSPEAFVAILAVLKAGAAYVPVDPEAPQERLDTVIAQAAARLLVTDVPGDGPVACPSLHLSDPDAFAGPDTEPDLDIHPDQLAYVIFTSGSTGQPKGVAVAHGPLAMHAEAVGDRYGLTRDDRVLHLIALSFDGATEAWLAALLHGGRLVIGEPRGWTAQDTLDAIRREGVTVTGMSPALLASLAEAHREAGGGPLPMRSWTAGGEAFGIEAFQAVRNTFAPSRIINGYGPTETVITPLLLAVEPDTPASTWDGADWLPIGTPVGARTAHVLDEALNEVGPGVPGELYIGGHGLARGYVGAPAETAARFVPDPFGAPGGRLYRTGDRVVRRADGGLAYLGRLDAQVKVRGFRIEPGEVEAHLLAHPRCREAAVTAARRGEEAHLVAYVAERGGERPEADLAEALSAHLAERLPAHMRPSLIVVLPALPRLASGKLDRQALPAPEWRAQDYESPQGATEAALARLWSALLGVERVGRADGFFELGGHSLLAAKLVARIRAELGRDLPLRAVFDAPGLAALAARIEAAPAVTAGAGVPRVASGRTVPATDMQAGLWHWQRLHPRSGAWNIFGAIRLTGPLDTDALRASLDHAVARHEALRTTFREGEAGLTLVVHPAAAVRVERLDLTGRPRAEAEAAALDFAQEQATRAFDMAADLPVRVGLARLGRQEHALTLAVHHAAGDGRSMALLLEELGAGYRAFAAGIAPDLPEPVRQATDYAAWRRAQDRTPAADARLAQALERLSGPWRPDPVPTDRRRSPDLGTYGARVRFDVPAATTARLSAHARALNATLPMVAMAALGVALRRRSDRNAMSLGILVSDRGPAELEAVMGCLVATDLTVLDVDPTQPFEKLLAAVRDERLAAQASGPVPYARLLDALGRRGHLDREAAPFQTLFSYLRVGPEGGDLLPGLRASDLPVADTNECFELEFDFKERPDGSLLVSIGYLTDLFDAATVEALADDFSAVLAAAARDPDRPVARLWSPPALPGAAA</sequence>
<dbReference type="CDD" id="cd19531">
    <property type="entry name" value="LCL_NRPS-like"/>
    <property type="match status" value="2"/>
</dbReference>
<feature type="region of interest" description="Disordered" evidence="4">
    <location>
        <begin position="1301"/>
        <end position="1320"/>
    </location>
</feature>
<dbReference type="Gene3D" id="3.30.559.10">
    <property type="entry name" value="Chloramphenicol acetyltransferase-like domain"/>
    <property type="match status" value="2"/>
</dbReference>
<dbReference type="SMART" id="SM00823">
    <property type="entry name" value="PKS_PP"/>
    <property type="match status" value="1"/>
</dbReference>
<name>A0A840ZFQ5_9HYPH</name>
<dbReference type="Proteomes" id="UP000583454">
    <property type="component" value="Unassembled WGS sequence"/>
</dbReference>